<feature type="domain" description="Retrotransposon Copia-like N-terminal" evidence="2">
    <location>
        <begin position="35"/>
        <end position="79"/>
    </location>
</feature>
<evidence type="ECO:0000259" key="2">
    <source>
        <dbReference type="Pfam" id="PF14244"/>
    </source>
</evidence>
<dbReference type="PANTHER" id="PTHR37610">
    <property type="entry name" value="CCHC-TYPE DOMAIN-CONTAINING PROTEIN"/>
    <property type="match status" value="1"/>
</dbReference>
<feature type="region of interest" description="Disordered" evidence="1">
    <location>
        <begin position="291"/>
        <end position="339"/>
    </location>
</feature>
<reference evidence="3 4" key="1">
    <citation type="journal article" date="2023" name="Life. Sci Alliance">
        <title>Evolutionary insights into 3D genome organization and epigenetic landscape of Vigna mungo.</title>
        <authorList>
            <person name="Junaid A."/>
            <person name="Singh B."/>
            <person name="Bhatia S."/>
        </authorList>
    </citation>
    <scope>NUCLEOTIDE SEQUENCE [LARGE SCALE GENOMIC DNA]</scope>
    <source>
        <strain evidence="3">Urdbean</strain>
    </source>
</reference>
<evidence type="ECO:0000256" key="1">
    <source>
        <dbReference type="SAM" id="MobiDB-lite"/>
    </source>
</evidence>
<dbReference type="AlphaFoldDB" id="A0AAQ3S051"/>
<sequence>MSGSASNTSNLGSDENSSNPPPDLTQNPSSPYHIHPSESPSSVLVAPTLVGNNYHSWSRSFRMALVSKNKMGFLNGSIPASASTDSLFPQWEQCNTLIMSWLLNSLSPSIAQSVIYLDRAIGIWTNLRERFSQSDLLRIVELQEEVYAFKQCTQNVTDYFTGLKALWEELDNFRPMTVCGCSAKTYHTQDFIIRFLKGLDDRFSVVRSQVLLMEPLPFVNRIFSMVIQHERQQLDVVFSTNEPNSFANAAMDRSRNTTNKTNSTKKCSYCHRPGHTMDVCYSKHGYPPGHPRYPGRPNFNPRTGSSAHSAVSDASSAEEKGTNESFTQDSGLNFTRAQF</sequence>
<feature type="compositionally biased region" description="Low complexity" evidence="1">
    <location>
        <begin position="305"/>
        <end position="315"/>
    </location>
</feature>
<dbReference type="PANTHER" id="PTHR37610:SF55">
    <property type="entry name" value="RETROTRANSPOSON COPIA-LIKE N-TERMINAL DOMAIN-CONTAINING PROTEIN"/>
    <property type="match status" value="1"/>
</dbReference>
<dbReference type="EMBL" id="CP144696">
    <property type="protein sequence ID" value="WVZ12767.1"/>
    <property type="molecule type" value="Genomic_DNA"/>
</dbReference>
<proteinExistence type="predicted"/>
<evidence type="ECO:0000313" key="4">
    <source>
        <dbReference type="Proteomes" id="UP001374535"/>
    </source>
</evidence>
<organism evidence="3 4">
    <name type="scientific">Vigna mungo</name>
    <name type="common">Black gram</name>
    <name type="synonym">Phaseolus mungo</name>
    <dbReference type="NCBI Taxonomy" id="3915"/>
    <lineage>
        <taxon>Eukaryota</taxon>
        <taxon>Viridiplantae</taxon>
        <taxon>Streptophyta</taxon>
        <taxon>Embryophyta</taxon>
        <taxon>Tracheophyta</taxon>
        <taxon>Spermatophyta</taxon>
        <taxon>Magnoliopsida</taxon>
        <taxon>eudicotyledons</taxon>
        <taxon>Gunneridae</taxon>
        <taxon>Pentapetalae</taxon>
        <taxon>rosids</taxon>
        <taxon>fabids</taxon>
        <taxon>Fabales</taxon>
        <taxon>Fabaceae</taxon>
        <taxon>Papilionoideae</taxon>
        <taxon>50 kb inversion clade</taxon>
        <taxon>NPAAA clade</taxon>
        <taxon>indigoferoid/millettioid clade</taxon>
        <taxon>Phaseoleae</taxon>
        <taxon>Vigna</taxon>
    </lineage>
</organism>
<dbReference type="Proteomes" id="UP001374535">
    <property type="component" value="Chromosome 5"/>
</dbReference>
<evidence type="ECO:0000313" key="3">
    <source>
        <dbReference type="EMBL" id="WVZ12767.1"/>
    </source>
</evidence>
<accession>A0AAQ3S051</accession>
<name>A0AAQ3S051_VIGMU</name>
<feature type="compositionally biased region" description="Polar residues" evidence="1">
    <location>
        <begin position="1"/>
        <end position="30"/>
    </location>
</feature>
<protein>
    <recommendedName>
        <fullName evidence="2">Retrotransposon Copia-like N-terminal domain-containing protein</fullName>
    </recommendedName>
</protein>
<feature type="compositionally biased region" description="Polar residues" evidence="1">
    <location>
        <begin position="323"/>
        <end position="339"/>
    </location>
</feature>
<keyword evidence="4" id="KW-1185">Reference proteome</keyword>
<dbReference type="InterPro" id="IPR029472">
    <property type="entry name" value="Copia-like_N"/>
</dbReference>
<gene>
    <name evidence="3" type="ORF">V8G54_017297</name>
</gene>
<feature type="region of interest" description="Disordered" evidence="1">
    <location>
        <begin position="1"/>
        <end position="39"/>
    </location>
</feature>
<dbReference type="Pfam" id="PF14244">
    <property type="entry name" value="Retrotran_gag_3"/>
    <property type="match status" value="1"/>
</dbReference>